<feature type="domain" description="Acyltransferase 3" evidence="3">
    <location>
        <begin position="38"/>
        <end position="337"/>
    </location>
</feature>
<feature type="compositionally biased region" description="Polar residues" evidence="1">
    <location>
        <begin position="1"/>
        <end position="10"/>
    </location>
</feature>
<feature type="transmembrane region" description="Helical" evidence="2">
    <location>
        <begin position="180"/>
        <end position="197"/>
    </location>
</feature>
<protein>
    <submittedName>
        <fullName evidence="4">Acyltransferase family protein</fullName>
    </submittedName>
</protein>
<evidence type="ECO:0000256" key="1">
    <source>
        <dbReference type="SAM" id="MobiDB-lite"/>
    </source>
</evidence>
<name>A0ABV9DTQ6_9ACTN</name>
<sequence length="372" mass="41019">MASTTTQPPSTHDRGAPEGSAPPAATGSTARPKRDALLDNAKFLLIVLVVVGHAISPTADSHLASAVYFWIYLFHMPAFVLISGYLSKSFDGSGRRVDKLLTTVAVPYLVFWAIYALQSLSVGRSVPDSPADPLWLTWFLAALFVWRLTVPLWKRIRWPFAVAVGVSLAGGAVATGDILGISRIISMTPFFVAGLLLEQRHFDFLRQTWVRVWAVGTVLVTTAACYLYLEQLSLEWVYWRESLIDRDVDLLPVGLPARVVFLVLAFALTAALLSLTPRRTTWFTALGALTMYVYLLHGLVIRVGDSLGWYELTNSFAGPLGSFVVNTVAGVALTFVLCSPWVRRGTKWIVEPNVGWILRRDRDDTALKRPAG</sequence>
<keyword evidence="2" id="KW-1133">Transmembrane helix</keyword>
<gene>
    <name evidence="4" type="ORF">ACFO4E_09735</name>
</gene>
<accession>A0ABV9DTQ6</accession>
<keyword evidence="2" id="KW-0472">Membrane</keyword>
<reference evidence="5" key="1">
    <citation type="journal article" date="2019" name="Int. J. Syst. Evol. Microbiol.">
        <title>The Global Catalogue of Microorganisms (GCM) 10K type strain sequencing project: providing services to taxonomists for standard genome sequencing and annotation.</title>
        <authorList>
            <consortium name="The Broad Institute Genomics Platform"/>
            <consortium name="The Broad Institute Genome Sequencing Center for Infectious Disease"/>
            <person name="Wu L."/>
            <person name="Ma J."/>
        </authorList>
    </citation>
    <scope>NUCLEOTIDE SEQUENCE [LARGE SCALE GENOMIC DNA]</scope>
    <source>
        <strain evidence="5">XZYJ18</strain>
    </source>
</reference>
<feature type="transmembrane region" description="Helical" evidence="2">
    <location>
        <begin position="316"/>
        <end position="338"/>
    </location>
</feature>
<dbReference type="RefSeq" id="WP_378573047.1">
    <property type="nucleotide sequence ID" value="NZ_JBHSFQ010000006.1"/>
</dbReference>
<feature type="region of interest" description="Disordered" evidence="1">
    <location>
        <begin position="1"/>
        <end position="31"/>
    </location>
</feature>
<feature type="transmembrane region" description="Helical" evidence="2">
    <location>
        <begin position="133"/>
        <end position="149"/>
    </location>
</feature>
<evidence type="ECO:0000313" key="4">
    <source>
        <dbReference type="EMBL" id="MFC4562136.1"/>
    </source>
</evidence>
<keyword evidence="4" id="KW-0012">Acyltransferase</keyword>
<keyword evidence="2" id="KW-0812">Transmembrane</keyword>
<feature type="transmembrane region" description="Helical" evidence="2">
    <location>
        <begin position="37"/>
        <end position="55"/>
    </location>
</feature>
<dbReference type="EMBL" id="JBHSFQ010000006">
    <property type="protein sequence ID" value="MFC4562136.1"/>
    <property type="molecule type" value="Genomic_DNA"/>
</dbReference>
<proteinExistence type="predicted"/>
<dbReference type="InterPro" id="IPR002656">
    <property type="entry name" value="Acyl_transf_3_dom"/>
</dbReference>
<comment type="caution">
    <text evidence="4">The sequence shown here is derived from an EMBL/GenBank/DDBJ whole genome shotgun (WGS) entry which is preliminary data.</text>
</comment>
<keyword evidence="4" id="KW-0808">Transferase</keyword>
<dbReference type="GO" id="GO:0016746">
    <property type="term" value="F:acyltransferase activity"/>
    <property type="evidence" value="ECO:0007669"/>
    <property type="project" value="UniProtKB-KW"/>
</dbReference>
<dbReference type="PANTHER" id="PTHR37312">
    <property type="entry name" value="MEMBRANE-BOUND ACYLTRANSFERASE YKRP-RELATED"/>
    <property type="match status" value="1"/>
</dbReference>
<evidence type="ECO:0000313" key="5">
    <source>
        <dbReference type="Proteomes" id="UP001595923"/>
    </source>
</evidence>
<dbReference type="Pfam" id="PF01757">
    <property type="entry name" value="Acyl_transf_3"/>
    <property type="match status" value="1"/>
</dbReference>
<evidence type="ECO:0000259" key="3">
    <source>
        <dbReference type="Pfam" id="PF01757"/>
    </source>
</evidence>
<feature type="transmembrane region" description="Helical" evidence="2">
    <location>
        <begin position="67"/>
        <end position="88"/>
    </location>
</feature>
<evidence type="ECO:0000256" key="2">
    <source>
        <dbReference type="SAM" id="Phobius"/>
    </source>
</evidence>
<feature type="transmembrane region" description="Helical" evidence="2">
    <location>
        <begin position="100"/>
        <end position="121"/>
    </location>
</feature>
<keyword evidence="5" id="KW-1185">Reference proteome</keyword>
<feature type="transmembrane region" description="Helical" evidence="2">
    <location>
        <begin position="156"/>
        <end position="174"/>
    </location>
</feature>
<feature type="transmembrane region" description="Helical" evidence="2">
    <location>
        <begin position="255"/>
        <end position="275"/>
    </location>
</feature>
<dbReference type="InterPro" id="IPR052734">
    <property type="entry name" value="Nod_factor_acetyltransferase"/>
</dbReference>
<feature type="transmembrane region" description="Helical" evidence="2">
    <location>
        <begin position="282"/>
        <end position="304"/>
    </location>
</feature>
<organism evidence="4 5">
    <name type="scientific">Nocardiopsis mangrovi</name>
    <dbReference type="NCBI Taxonomy" id="1179818"/>
    <lineage>
        <taxon>Bacteria</taxon>
        <taxon>Bacillati</taxon>
        <taxon>Actinomycetota</taxon>
        <taxon>Actinomycetes</taxon>
        <taxon>Streptosporangiales</taxon>
        <taxon>Nocardiopsidaceae</taxon>
        <taxon>Nocardiopsis</taxon>
    </lineage>
</organism>
<dbReference type="Proteomes" id="UP001595923">
    <property type="component" value="Unassembled WGS sequence"/>
</dbReference>
<dbReference type="PANTHER" id="PTHR37312:SF1">
    <property type="entry name" value="MEMBRANE-BOUND ACYLTRANSFERASE YKRP-RELATED"/>
    <property type="match status" value="1"/>
</dbReference>
<feature type="transmembrane region" description="Helical" evidence="2">
    <location>
        <begin position="209"/>
        <end position="229"/>
    </location>
</feature>